<dbReference type="SMART" id="SM00866">
    <property type="entry name" value="UTRA"/>
    <property type="match status" value="1"/>
</dbReference>
<evidence type="ECO:0000256" key="4">
    <source>
        <dbReference type="NCBIfam" id="TIGR02404"/>
    </source>
</evidence>
<dbReference type="PANTHER" id="PTHR44846">
    <property type="entry name" value="MANNOSYL-D-GLYCERATE TRANSPORT/METABOLISM SYSTEM REPRESSOR MNGR-RELATED"/>
    <property type="match status" value="1"/>
</dbReference>
<keyword evidence="1" id="KW-0805">Transcription regulation</keyword>
<dbReference type="SUPFAM" id="SSF64288">
    <property type="entry name" value="Chorismate lyase-like"/>
    <property type="match status" value="1"/>
</dbReference>
<dbReference type="InterPro" id="IPR050679">
    <property type="entry name" value="Bact_HTH_transcr_reg"/>
</dbReference>
<reference evidence="6 7" key="1">
    <citation type="submission" date="2022-05" db="EMBL/GenBank/DDBJ databases">
        <title>Genome Sequencing of Bee-Associated Microbes.</title>
        <authorList>
            <person name="Dunlap C."/>
        </authorList>
    </citation>
    <scope>NUCLEOTIDE SEQUENCE [LARGE SCALE GENOMIC DNA]</scope>
    <source>
        <strain evidence="6 7">NRRL NRS-1438</strain>
    </source>
</reference>
<dbReference type="InterPro" id="IPR012770">
    <property type="entry name" value="TreR"/>
</dbReference>
<proteinExistence type="predicted"/>
<feature type="domain" description="HTH gntR-type" evidence="5">
    <location>
        <begin position="7"/>
        <end position="75"/>
    </location>
</feature>
<dbReference type="Gene3D" id="3.40.1410.10">
    <property type="entry name" value="Chorismate lyase-like"/>
    <property type="match status" value="1"/>
</dbReference>
<evidence type="ECO:0000256" key="1">
    <source>
        <dbReference type="ARBA" id="ARBA00023015"/>
    </source>
</evidence>
<evidence type="ECO:0000259" key="5">
    <source>
        <dbReference type="PROSITE" id="PS50949"/>
    </source>
</evidence>
<dbReference type="SUPFAM" id="SSF46785">
    <property type="entry name" value="Winged helix' DNA-binding domain"/>
    <property type="match status" value="1"/>
</dbReference>
<dbReference type="InterPro" id="IPR036388">
    <property type="entry name" value="WH-like_DNA-bd_sf"/>
</dbReference>
<dbReference type="InterPro" id="IPR011663">
    <property type="entry name" value="UTRA"/>
</dbReference>
<accession>A0ABT4DXF7</accession>
<evidence type="ECO:0000313" key="7">
    <source>
        <dbReference type="Proteomes" id="UP001207626"/>
    </source>
</evidence>
<dbReference type="PROSITE" id="PS50949">
    <property type="entry name" value="HTH_GNTR"/>
    <property type="match status" value="1"/>
</dbReference>
<protein>
    <recommendedName>
        <fullName evidence="4">Trehalose operon repressor</fullName>
    </recommendedName>
</protein>
<dbReference type="RefSeq" id="WP_254912306.1">
    <property type="nucleotide sequence ID" value="NZ_JAMDLV010000019.1"/>
</dbReference>
<sequence>MNTTNTNKRYMAIYEDIKGKIASGQYAPGAKLPSEHEFCGIYDTSRGTIRNALDLLVEEGLVNRHPGKGVYVLDNNAITFSFGGLVSFKEASESSGQQFVTTVPYFAEMNVTDKLHQRTRLPVGEQVYCLHRVRKLDGERIILDINYFLQDKLEGLTKEIAERSIYDFIEQELGLKIGFAQRIIQVEPATAKDREHLDMKSYSFVVVVKNFVHLHDGTLFEYTESRHHPERFVFTDFARRR</sequence>
<dbReference type="PANTHER" id="PTHR44846:SF12">
    <property type="entry name" value="HTH-TYPE TRANSCRIPTIONAL REGULATOR TRER"/>
    <property type="match status" value="1"/>
</dbReference>
<dbReference type="InterPro" id="IPR036390">
    <property type="entry name" value="WH_DNA-bd_sf"/>
</dbReference>
<keyword evidence="7" id="KW-1185">Reference proteome</keyword>
<dbReference type="PRINTS" id="PR00035">
    <property type="entry name" value="HTHGNTR"/>
</dbReference>
<dbReference type="CDD" id="cd07377">
    <property type="entry name" value="WHTH_GntR"/>
    <property type="match status" value="1"/>
</dbReference>
<comment type="caution">
    <text evidence="6">The sequence shown here is derived from an EMBL/GenBank/DDBJ whole genome shotgun (WGS) entry which is preliminary data.</text>
</comment>
<dbReference type="InterPro" id="IPR028978">
    <property type="entry name" value="Chorismate_lyase_/UTRA_dom_sf"/>
</dbReference>
<gene>
    <name evidence="6" type="primary">treR</name>
    <name evidence="6" type="ORF">M5X09_14945</name>
</gene>
<evidence type="ECO:0000256" key="3">
    <source>
        <dbReference type="ARBA" id="ARBA00023163"/>
    </source>
</evidence>
<organism evidence="6 7">
    <name type="scientific">Paenibacillus apiarius</name>
    <dbReference type="NCBI Taxonomy" id="46240"/>
    <lineage>
        <taxon>Bacteria</taxon>
        <taxon>Bacillati</taxon>
        <taxon>Bacillota</taxon>
        <taxon>Bacilli</taxon>
        <taxon>Bacillales</taxon>
        <taxon>Paenibacillaceae</taxon>
        <taxon>Paenibacillus</taxon>
    </lineage>
</organism>
<keyword evidence="3" id="KW-0804">Transcription</keyword>
<dbReference type="Proteomes" id="UP001207626">
    <property type="component" value="Unassembled WGS sequence"/>
</dbReference>
<evidence type="ECO:0000256" key="2">
    <source>
        <dbReference type="ARBA" id="ARBA00023125"/>
    </source>
</evidence>
<dbReference type="Gene3D" id="1.10.10.10">
    <property type="entry name" value="Winged helix-like DNA-binding domain superfamily/Winged helix DNA-binding domain"/>
    <property type="match status" value="1"/>
</dbReference>
<dbReference type="Pfam" id="PF07702">
    <property type="entry name" value="UTRA"/>
    <property type="match status" value="1"/>
</dbReference>
<keyword evidence="2" id="KW-0238">DNA-binding</keyword>
<dbReference type="SMART" id="SM00345">
    <property type="entry name" value="HTH_GNTR"/>
    <property type="match status" value="1"/>
</dbReference>
<evidence type="ECO:0000313" key="6">
    <source>
        <dbReference type="EMBL" id="MCY9520953.1"/>
    </source>
</evidence>
<name>A0ABT4DXF7_9BACL</name>
<dbReference type="EMBL" id="JAMDLW010000020">
    <property type="protein sequence ID" value="MCY9520953.1"/>
    <property type="molecule type" value="Genomic_DNA"/>
</dbReference>
<dbReference type="Pfam" id="PF00392">
    <property type="entry name" value="GntR"/>
    <property type="match status" value="1"/>
</dbReference>
<dbReference type="InterPro" id="IPR000524">
    <property type="entry name" value="Tscrpt_reg_HTH_GntR"/>
</dbReference>
<dbReference type="NCBIfam" id="TIGR02404">
    <property type="entry name" value="trehalos_R_Bsub"/>
    <property type="match status" value="1"/>
</dbReference>